<dbReference type="AlphaFoldDB" id="A0A975JBQ0"/>
<dbReference type="SUPFAM" id="SSF53474">
    <property type="entry name" value="alpha/beta-Hydrolases"/>
    <property type="match status" value="1"/>
</dbReference>
<dbReference type="InterPro" id="IPR000073">
    <property type="entry name" value="AB_hydrolase_1"/>
</dbReference>
<proteinExistence type="predicted"/>
<evidence type="ECO:0000313" key="2">
    <source>
        <dbReference type="EMBL" id="QUJ75532.1"/>
    </source>
</evidence>
<dbReference type="Pfam" id="PF12697">
    <property type="entry name" value="Abhydrolase_6"/>
    <property type="match status" value="1"/>
</dbReference>
<name>A0A975JBQ0_9RHOB</name>
<keyword evidence="2" id="KW-0378">Hydrolase</keyword>
<feature type="domain" description="AB hydrolase-1" evidence="1">
    <location>
        <begin position="20"/>
        <end position="252"/>
    </location>
</feature>
<dbReference type="InterPro" id="IPR033124">
    <property type="entry name" value="Ser_caboxypep_his_AS"/>
</dbReference>
<organism evidence="2 3">
    <name type="scientific">Sulfitobacter albidus</name>
    <dbReference type="NCBI Taxonomy" id="2829501"/>
    <lineage>
        <taxon>Bacteria</taxon>
        <taxon>Pseudomonadati</taxon>
        <taxon>Pseudomonadota</taxon>
        <taxon>Alphaproteobacteria</taxon>
        <taxon>Rhodobacterales</taxon>
        <taxon>Roseobacteraceae</taxon>
        <taxon>Sulfitobacter</taxon>
    </lineage>
</organism>
<reference evidence="2" key="1">
    <citation type="submission" date="2021-04" db="EMBL/GenBank/DDBJ databases">
        <title>Complete genome sequence for Sulfitobacter sp. strain JK7-1.</title>
        <authorList>
            <person name="Park S.-J."/>
        </authorList>
    </citation>
    <scope>NUCLEOTIDE SEQUENCE</scope>
    <source>
        <strain evidence="2">JK7-1</strain>
    </source>
</reference>
<evidence type="ECO:0000313" key="3">
    <source>
        <dbReference type="Proteomes" id="UP000683291"/>
    </source>
</evidence>
<dbReference type="PANTHER" id="PTHR43689:SF8">
    <property type="entry name" value="ALPHA_BETA-HYDROLASES SUPERFAMILY PROTEIN"/>
    <property type="match status" value="1"/>
</dbReference>
<evidence type="ECO:0000259" key="1">
    <source>
        <dbReference type="Pfam" id="PF12697"/>
    </source>
</evidence>
<dbReference type="InterPro" id="IPR029058">
    <property type="entry name" value="AB_hydrolase_fold"/>
</dbReference>
<gene>
    <name evidence="2" type="ORF">KDD17_11225</name>
</gene>
<dbReference type="KEGG" id="sual:KDD17_11225"/>
<accession>A0A975JBQ0</accession>
<dbReference type="PROSITE" id="PS00560">
    <property type="entry name" value="CARBOXYPEPT_SER_HIS"/>
    <property type="match status" value="1"/>
</dbReference>
<dbReference type="EMBL" id="CP073581">
    <property type="protein sequence ID" value="QUJ75532.1"/>
    <property type="molecule type" value="Genomic_DNA"/>
</dbReference>
<dbReference type="Gene3D" id="3.40.50.1820">
    <property type="entry name" value="alpha/beta hydrolase"/>
    <property type="match status" value="1"/>
</dbReference>
<dbReference type="PRINTS" id="PR00111">
    <property type="entry name" value="ABHYDROLASE"/>
</dbReference>
<dbReference type="PANTHER" id="PTHR43689">
    <property type="entry name" value="HYDROLASE"/>
    <property type="match status" value="1"/>
</dbReference>
<dbReference type="Proteomes" id="UP000683291">
    <property type="component" value="Chromosome 1"/>
</dbReference>
<sequence>MTLHTHTHLYEGAARRALAIHCTLGHSGAWRGLAGELSETVSLLAFDLPSHGKSGVWDRTGNVHDVATNMARGLIEAPMDLIGHSFGATIALRIAVESPELVRSLTMIEPVYFAAAIADDPALLDDYRRENAALDAAFASGDEREAARVFNRDWGDGTPWDTLPERMREHMTRLVHYVPASSAFLHHDSAGLLQGDRFAGAAMPALLIEGDQSPPMSAKVATSLERRLPNVTRVVIEGAGHMVPVTHPSAVAGPVRALLGRS</sequence>
<dbReference type="RefSeq" id="WP_212703737.1">
    <property type="nucleotide sequence ID" value="NZ_CP073581.1"/>
</dbReference>
<protein>
    <submittedName>
        <fullName evidence="2">Alpha/beta fold hydrolase</fullName>
    </submittedName>
</protein>
<dbReference type="GO" id="GO:0004185">
    <property type="term" value="F:serine-type carboxypeptidase activity"/>
    <property type="evidence" value="ECO:0007669"/>
    <property type="project" value="InterPro"/>
</dbReference>
<keyword evidence="3" id="KW-1185">Reference proteome</keyword>